<dbReference type="InterPro" id="IPR003593">
    <property type="entry name" value="AAA+_ATPase"/>
</dbReference>
<feature type="compositionally biased region" description="Low complexity" evidence="6">
    <location>
        <begin position="456"/>
        <end position="472"/>
    </location>
</feature>
<keyword evidence="4" id="KW-0238">DNA-binding</keyword>
<dbReference type="InterPro" id="IPR025943">
    <property type="entry name" value="Sigma_54_int_dom_ATP-bd_2"/>
</dbReference>
<evidence type="ECO:0000256" key="3">
    <source>
        <dbReference type="ARBA" id="ARBA00023015"/>
    </source>
</evidence>
<feature type="domain" description="Sigma-54 factor interaction" evidence="7">
    <location>
        <begin position="197"/>
        <end position="426"/>
    </location>
</feature>
<keyword evidence="1" id="KW-0547">Nucleotide-binding</keyword>
<feature type="region of interest" description="Disordered" evidence="6">
    <location>
        <begin position="451"/>
        <end position="476"/>
    </location>
</feature>
<dbReference type="InterPro" id="IPR025662">
    <property type="entry name" value="Sigma_54_int_dom_ATP-bd_1"/>
</dbReference>
<dbReference type="InterPro" id="IPR029016">
    <property type="entry name" value="GAF-like_dom_sf"/>
</dbReference>
<dbReference type="PROSITE" id="PS00688">
    <property type="entry name" value="SIGMA54_INTERACT_3"/>
    <property type="match status" value="1"/>
</dbReference>
<accession>A0A1I7KB80</accession>
<dbReference type="NCBIfam" id="NF003451">
    <property type="entry name" value="PRK05022.1"/>
    <property type="match status" value="1"/>
</dbReference>
<dbReference type="PROSITE" id="PS00676">
    <property type="entry name" value="SIGMA54_INTERACT_2"/>
    <property type="match status" value="1"/>
</dbReference>
<dbReference type="GO" id="GO:0005524">
    <property type="term" value="F:ATP binding"/>
    <property type="evidence" value="ECO:0007669"/>
    <property type="project" value="UniProtKB-KW"/>
</dbReference>
<name>A0A1I7KB80_9BURK</name>
<dbReference type="InterPro" id="IPR002078">
    <property type="entry name" value="Sigma_54_int"/>
</dbReference>
<evidence type="ECO:0000313" key="9">
    <source>
        <dbReference type="Proteomes" id="UP000183656"/>
    </source>
</evidence>
<dbReference type="Gene3D" id="3.40.50.300">
    <property type="entry name" value="P-loop containing nucleotide triphosphate hydrolases"/>
    <property type="match status" value="1"/>
</dbReference>
<dbReference type="OrthoDB" id="9761705at2"/>
<dbReference type="InterPro" id="IPR025944">
    <property type="entry name" value="Sigma_54_int_dom_CS"/>
</dbReference>
<evidence type="ECO:0000256" key="1">
    <source>
        <dbReference type="ARBA" id="ARBA00022741"/>
    </source>
</evidence>
<keyword evidence="9" id="KW-1185">Reference proteome</keyword>
<dbReference type="PANTHER" id="PTHR32071">
    <property type="entry name" value="TRANSCRIPTIONAL REGULATORY PROTEIN"/>
    <property type="match status" value="1"/>
</dbReference>
<dbReference type="PROSITE" id="PS00675">
    <property type="entry name" value="SIGMA54_INTERACT_1"/>
    <property type="match status" value="1"/>
</dbReference>
<organism evidence="8 9">
    <name type="scientific">Paenacidovorax caeni</name>
    <dbReference type="NCBI Taxonomy" id="343013"/>
    <lineage>
        <taxon>Bacteria</taxon>
        <taxon>Pseudomonadati</taxon>
        <taxon>Pseudomonadota</taxon>
        <taxon>Betaproteobacteria</taxon>
        <taxon>Burkholderiales</taxon>
        <taxon>Comamonadaceae</taxon>
        <taxon>Paenacidovorax</taxon>
    </lineage>
</organism>
<reference evidence="8 9" key="1">
    <citation type="submission" date="2016-10" db="EMBL/GenBank/DDBJ databases">
        <authorList>
            <person name="de Groot N.N."/>
        </authorList>
    </citation>
    <scope>NUCLEOTIDE SEQUENCE [LARGE SCALE GENOMIC DNA]</scope>
    <source>
        <strain evidence="8 9">R-24608</strain>
    </source>
</reference>
<dbReference type="GO" id="GO:0006355">
    <property type="term" value="P:regulation of DNA-templated transcription"/>
    <property type="evidence" value="ECO:0007669"/>
    <property type="project" value="InterPro"/>
</dbReference>
<dbReference type="SUPFAM" id="SSF55781">
    <property type="entry name" value="GAF domain-like"/>
    <property type="match status" value="1"/>
</dbReference>
<dbReference type="CDD" id="cd00009">
    <property type="entry name" value="AAA"/>
    <property type="match status" value="1"/>
</dbReference>
<dbReference type="AlphaFoldDB" id="A0A1I7KB80"/>
<dbReference type="Proteomes" id="UP000183656">
    <property type="component" value="Unassembled WGS sequence"/>
</dbReference>
<dbReference type="RefSeq" id="WP_054257596.1">
    <property type="nucleotide sequence ID" value="NZ_CYIG01000046.1"/>
</dbReference>
<dbReference type="SUPFAM" id="SSF52540">
    <property type="entry name" value="P-loop containing nucleoside triphosphate hydrolases"/>
    <property type="match status" value="1"/>
</dbReference>
<dbReference type="InterPro" id="IPR009057">
    <property type="entry name" value="Homeodomain-like_sf"/>
</dbReference>
<dbReference type="Pfam" id="PF01590">
    <property type="entry name" value="GAF"/>
    <property type="match status" value="1"/>
</dbReference>
<protein>
    <submittedName>
        <fullName evidence="8">Anaerobic nitric oxide reductase transcription regulator</fullName>
    </submittedName>
</protein>
<proteinExistence type="predicted"/>
<dbReference type="GO" id="GO:0003677">
    <property type="term" value="F:DNA binding"/>
    <property type="evidence" value="ECO:0007669"/>
    <property type="project" value="UniProtKB-KW"/>
</dbReference>
<dbReference type="InterPro" id="IPR027417">
    <property type="entry name" value="P-loop_NTPase"/>
</dbReference>
<dbReference type="Pfam" id="PF00158">
    <property type="entry name" value="Sigma54_activat"/>
    <property type="match status" value="1"/>
</dbReference>
<evidence type="ECO:0000256" key="6">
    <source>
        <dbReference type="SAM" id="MobiDB-lite"/>
    </source>
</evidence>
<dbReference type="InterPro" id="IPR058031">
    <property type="entry name" value="AAA_lid_NorR"/>
</dbReference>
<dbReference type="FunFam" id="3.40.50.300:FF:000006">
    <property type="entry name" value="DNA-binding transcriptional regulator NtrC"/>
    <property type="match status" value="1"/>
</dbReference>
<keyword evidence="5" id="KW-0804">Transcription</keyword>
<evidence type="ECO:0000313" key="8">
    <source>
        <dbReference type="EMBL" id="SFU94669.1"/>
    </source>
</evidence>
<sequence>MHGHVYPDRPALLADLAAPHPPAERLQRLASQLRAHFHCGAVVLLRLEEEHLRPMAMDGLVPEALGRRFAVRQHPRLAAILARREVVCFDHDSTLPDPYDGLLDTLVGAPLPVHDCMGVALWVEERPWGVLTLDALRTGTFGAPERAALAHCARLAEAAVRMAQLEREVQALRLAPPARAAAPAEGAAPAADPDAEIVGQSPALTQLLHELRVVASSALPVLLLGETGVGKELFARWLHRHSPRHGKPLVHVNCAALPETLAESELFGHVRGAFSGAMADRPGRIEAAEGGTLFLDEVGELPLAVQAKLLRTLQNGEIQRLGADRPRRVDVRVLAATNRPLREQVASGAFRADLYHRLSVYPVPIPPLRERGADTLLLAGRFLELNRARLGLRSLRLSAAAQAALQRYPWPGNVRELEHVISRAALKALSRGAGRNDIVTLEPALLDLDPDLHGTSAAPQPAQAASDASHAAEGPLRDAVDACQRTAIRAALARHDGNWARAARALEVDASNLHKLARRLGLK</sequence>
<dbReference type="Gene3D" id="3.30.450.40">
    <property type="match status" value="1"/>
</dbReference>
<keyword evidence="3" id="KW-0805">Transcription regulation</keyword>
<evidence type="ECO:0000256" key="4">
    <source>
        <dbReference type="ARBA" id="ARBA00023125"/>
    </source>
</evidence>
<dbReference type="Pfam" id="PF25601">
    <property type="entry name" value="AAA_lid_14"/>
    <property type="match status" value="1"/>
</dbReference>
<evidence type="ECO:0000259" key="7">
    <source>
        <dbReference type="PROSITE" id="PS50045"/>
    </source>
</evidence>
<dbReference type="STRING" id="343013.SAMN04489707_104412"/>
<gene>
    <name evidence="8" type="ORF">SAMN04489707_104412</name>
</gene>
<keyword evidence="2" id="KW-0067">ATP-binding</keyword>
<dbReference type="PROSITE" id="PS50045">
    <property type="entry name" value="SIGMA54_INTERACT_4"/>
    <property type="match status" value="1"/>
</dbReference>
<dbReference type="SMART" id="SM00065">
    <property type="entry name" value="GAF"/>
    <property type="match status" value="1"/>
</dbReference>
<dbReference type="PANTHER" id="PTHR32071:SF35">
    <property type="entry name" value="ANAEROBIC NITRIC OXIDE REDUCTASE TRANSCRIPTION REGULATOR NORR"/>
    <property type="match status" value="1"/>
</dbReference>
<evidence type="ECO:0000256" key="5">
    <source>
        <dbReference type="ARBA" id="ARBA00023163"/>
    </source>
</evidence>
<dbReference type="Gene3D" id="1.10.10.60">
    <property type="entry name" value="Homeodomain-like"/>
    <property type="match status" value="1"/>
</dbReference>
<dbReference type="SUPFAM" id="SSF46689">
    <property type="entry name" value="Homeodomain-like"/>
    <property type="match status" value="1"/>
</dbReference>
<dbReference type="Gene3D" id="1.10.8.60">
    <property type="match status" value="1"/>
</dbReference>
<dbReference type="InterPro" id="IPR003018">
    <property type="entry name" value="GAF"/>
</dbReference>
<evidence type="ECO:0000256" key="2">
    <source>
        <dbReference type="ARBA" id="ARBA00022840"/>
    </source>
</evidence>
<dbReference type="EMBL" id="FPBX01000044">
    <property type="protein sequence ID" value="SFU94669.1"/>
    <property type="molecule type" value="Genomic_DNA"/>
</dbReference>
<dbReference type="SMART" id="SM00382">
    <property type="entry name" value="AAA"/>
    <property type="match status" value="1"/>
</dbReference>